<evidence type="ECO:0000256" key="4">
    <source>
        <dbReference type="ARBA" id="ARBA00022490"/>
    </source>
</evidence>
<feature type="region of interest" description="Disordered" evidence="17">
    <location>
        <begin position="363"/>
        <end position="382"/>
    </location>
</feature>
<protein>
    <recommendedName>
        <fullName evidence="13">Guanylate cyclase soluble subunit beta-1</fullName>
        <ecNumber evidence="3">4.6.1.2</ecNumber>
    </recommendedName>
    <alternativeName>
        <fullName evidence="14">Guanylate cyclase soluble subunit beta-3</fullName>
    </alternativeName>
    <alternativeName>
        <fullName evidence="15">Soluble guanylate cyclase small subunit</fullName>
    </alternativeName>
</protein>
<keyword evidence="4" id="KW-0963">Cytoplasm</keyword>
<evidence type="ECO:0000256" key="7">
    <source>
        <dbReference type="ARBA" id="ARBA00022741"/>
    </source>
</evidence>
<keyword evidence="6" id="KW-0479">Metal-binding</keyword>
<evidence type="ECO:0000256" key="9">
    <source>
        <dbReference type="ARBA" id="ARBA00023134"/>
    </source>
</evidence>
<evidence type="ECO:0000256" key="8">
    <source>
        <dbReference type="ARBA" id="ARBA00023004"/>
    </source>
</evidence>
<comment type="similarity">
    <text evidence="16">Belongs to the adenylyl cyclase class-4/guanylyl cyclase family.</text>
</comment>
<evidence type="ECO:0000256" key="15">
    <source>
        <dbReference type="ARBA" id="ARBA00043208"/>
    </source>
</evidence>
<evidence type="ECO:0000256" key="6">
    <source>
        <dbReference type="ARBA" id="ARBA00022723"/>
    </source>
</evidence>
<evidence type="ECO:0000256" key="10">
    <source>
        <dbReference type="ARBA" id="ARBA00023239"/>
    </source>
</evidence>
<feature type="compositionally biased region" description="Polar residues" evidence="17">
    <location>
        <begin position="367"/>
        <end position="382"/>
    </location>
</feature>
<evidence type="ECO:0000256" key="13">
    <source>
        <dbReference type="ARBA" id="ARBA00039698"/>
    </source>
</evidence>
<keyword evidence="11" id="KW-0141">cGMP biosynthesis</keyword>
<evidence type="ECO:0000313" key="20">
    <source>
        <dbReference type="Proteomes" id="UP001159363"/>
    </source>
</evidence>
<comment type="function">
    <text evidence="12">Mediates responses to nitric oxide (NO) by catalyzing the biosynthesis of the signaling molecule cGMP.</text>
</comment>
<evidence type="ECO:0000256" key="2">
    <source>
        <dbReference type="ARBA" id="ARBA00004496"/>
    </source>
</evidence>
<dbReference type="Gene3D" id="3.30.70.1230">
    <property type="entry name" value="Nucleotide cyclase"/>
    <property type="match status" value="1"/>
</dbReference>
<feature type="domain" description="Guanylate cyclase" evidence="18">
    <location>
        <begin position="552"/>
        <end position="714"/>
    </location>
</feature>
<name>A0ABQ9IH14_9NEOP</name>
<dbReference type="Gene3D" id="3.30.450.260">
    <property type="entry name" value="Haem NO binding associated domain"/>
    <property type="match status" value="1"/>
</dbReference>
<dbReference type="SUPFAM" id="SSF55073">
    <property type="entry name" value="Nucleotide cyclase"/>
    <property type="match status" value="1"/>
</dbReference>
<evidence type="ECO:0000256" key="3">
    <source>
        <dbReference type="ARBA" id="ARBA00012202"/>
    </source>
</evidence>
<comment type="subcellular location">
    <subcellularLocation>
        <location evidence="2">Cytoplasm</location>
    </subcellularLocation>
</comment>
<evidence type="ECO:0000256" key="16">
    <source>
        <dbReference type="RuleBase" id="RU000405"/>
    </source>
</evidence>
<dbReference type="Pfam" id="PF07700">
    <property type="entry name" value="HNOB"/>
    <property type="match status" value="1"/>
</dbReference>
<evidence type="ECO:0000259" key="18">
    <source>
        <dbReference type="PROSITE" id="PS50125"/>
    </source>
</evidence>
<dbReference type="InterPro" id="IPR011645">
    <property type="entry name" value="HNOB_dom_associated"/>
</dbReference>
<evidence type="ECO:0000256" key="5">
    <source>
        <dbReference type="ARBA" id="ARBA00022617"/>
    </source>
</evidence>
<proteinExistence type="inferred from homology"/>
<dbReference type="PROSITE" id="PS00452">
    <property type="entry name" value="GUANYLATE_CYCLASE_1"/>
    <property type="match status" value="1"/>
</dbReference>
<dbReference type="InterPro" id="IPR038158">
    <property type="entry name" value="H-NOX_domain_sf"/>
</dbReference>
<dbReference type="EC" id="4.6.1.2" evidence="3"/>
<dbReference type="EMBL" id="JARBHB010000001">
    <property type="protein sequence ID" value="KAJ8895148.1"/>
    <property type="molecule type" value="Genomic_DNA"/>
</dbReference>
<evidence type="ECO:0000313" key="19">
    <source>
        <dbReference type="EMBL" id="KAJ8895148.1"/>
    </source>
</evidence>
<keyword evidence="9" id="KW-0342">GTP-binding</keyword>
<dbReference type="Gene3D" id="6.10.250.780">
    <property type="match status" value="1"/>
</dbReference>
<evidence type="ECO:0000256" key="12">
    <source>
        <dbReference type="ARBA" id="ARBA00037442"/>
    </source>
</evidence>
<dbReference type="Pfam" id="PF07701">
    <property type="entry name" value="HNOBA"/>
    <property type="match status" value="2"/>
</dbReference>
<keyword evidence="7" id="KW-0547">Nucleotide-binding</keyword>
<keyword evidence="10 16" id="KW-0456">Lyase</keyword>
<dbReference type="PROSITE" id="PS50125">
    <property type="entry name" value="GUANYLATE_CYCLASE_2"/>
    <property type="match status" value="1"/>
</dbReference>
<dbReference type="SMART" id="SM00044">
    <property type="entry name" value="CYCc"/>
    <property type="match status" value="1"/>
</dbReference>
<reference evidence="19 20" key="1">
    <citation type="submission" date="2023-02" db="EMBL/GenBank/DDBJ databases">
        <title>LHISI_Scaffold_Assembly.</title>
        <authorList>
            <person name="Stuart O.P."/>
            <person name="Cleave R."/>
            <person name="Magrath M.J.L."/>
            <person name="Mikheyev A.S."/>
        </authorList>
    </citation>
    <scope>NUCLEOTIDE SEQUENCE [LARGE SCALE GENOMIC DNA]</scope>
    <source>
        <strain evidence="19">Daus_M_001</strain>
        <tissue evidence="19">Leg muscle</tissue>
    </source>
</reference>
<gene>
    <name evidence="19" type="ORF">PR048_000473</name>
</gene>
<dbReference type="Gene3D" id="3.90.1520.10">
    <property type="entry name" value="H-NOX domain"/>
    <property type="match status" value="1"/>
</dbReference>
<dbReference type="PANTHER" id="PTHR45655:SF2">
    <property type="entry name" value="GUANYLATE CYCLASE SOLUBLE SUBUNIT BETA-1"/>
    <property type="match status" value="1"/>
</dbReference>
<dbReference type="PANTHER" id="PTHR45655">
    <property type="entry name" value="GUANYLATE CYCLASE SOLUBLE SUBUNIT BETA-2"/>
    <property type="match status" value="1"/>
</dbReference>
<keyword evidence="5" id="KW-0349">Heme</keyword>
<dbReference type="InterPro" id="IPR018297">
    <property type="entry name" value="A/G_cyclase_CS"/>
</dbReference>
<comment type="cofactor">
    <cofactor evidence="1">
        <name>heme</name>
        <dbReference type="ChEBI" id="CHEBI:30413"/>
    </cofactor>
</comment>
<sequence>MLGRGVGREIPELNLPTSCGVQNDSHVRKSGSDPAGNRTRFAKGGRRAETGLACLQNLDALHDHLGTLYPGMKAPSFRCTERPEDGALLLHYYSDRPGLEHIVIGIVKASPNPPLARESGMLERLEENRGLFCCSQTVASKLHNTEVEVEIVKTKEESDHVQFLITELSGPGKTSNPEITDIDTLPLEPRVSPATFCRVFPFHLMFDRELTIVQTGATVARVLPMATRPGCKVTDILDTVRPHLEFTFENILSHINTVYVLKTKPDSMKVADGGGLAEFNYLRLKGQMYYIPESDLIIFLCYPSVMNLDDLTRFVKSFPFTAGIPSHYPWGQAVSTTPVSVKRGGYEAPPECKSRRKLEYPEKTHRSVVSSGTSPTCDNAGSNPAGNRTRFALVGGDDISSLWGHSLGSEHLFTEFRVFAQTITSETMPGTVPLITGPPESLHSLSSRPSYRRVLVEVCGTLACCRRGLYISDIPLHDATRDLVLMSEQFEADYKLTRNLELLTDKLQQTYRELDGEKQKTDRLLYSVLPVSVANELRHKRPVPARRYDCVTLLFSGIVGFSDYCAANTDPRGAMRIVRMLNQLYTAFDVLTDPRKNPNVYKVETVGDKYMAVSGLPEPCRTHARCIARLALDIMDMAREVKMDGEPVVSTLRPPSGPCCPAPEKPCLRKGHQSICERITIGIHSGEAVTGVIGHRMPRYCLFGNTVNLTSRTETTGEPGRINVSEDAYRYLSRGCNADPLFHFEYRGPVIMKGKSDPMDVWFLSRSQEYIV</sequence>
<evidence type="ECO:0000256" key="11">
    <source>
        <dbReference type="ARBA" id="ARBA00023293"/>
    </source>
</evidence>
<dbReference type="CDD" id="cd07302">
    <property type="entry name" value="CHD"/>
    <property type="match status" value="1"/>
</dbReference>
<dbReference type="Pfam" id="PF00211">
    <property type="entry name" value="Guanylate_cyc"/>
    <property type="match status" value="1"/>
</dbReference>
<keyword evidence="20" id="KW-1185">Reference proteome</keyword>
<keyword evidence="8" id="KW-0408">Iron</keyword>
<feature type="region of interest" description="Disordered" evidence="17">
    <location>
        <begin position="13"/>
        <end position="43"/>
    </location>
</feature>
<organism evidence="19 20">
    <name type="scientific">Dryococelus australis</name>
    <dbReference type="NCBI Taxonomy" id="614101"/>
    <lineage>
        <taxon>Eukaryota</taxon>
        <taxon>Metazoa</taxon>
        <taxon>Ecdysozoa</taxon>
        <taxon>Arthropoda</taxon>
        <taxon>Hexapoda</taxon>
        <taxon>Insecta</taxon>
        <taxon>Pterygota</taxon>
        <taxon>Neoptera</taxon>
        <taxon>Polyneoptera</taxon>
        <taxon>Phasmatodea</taxon>
        <taxon>Verophasmatodea</taxon>
        <taxon>Anareolatae</taxon>
        <taxon>Phasmatidae</taxon>
        <taxon>Eurycanthinae</taxon>
        <taxon>Dryococelus</taxon>
    </lineage>
</organism>
<dbReference type="InterPro" id="IPR011644">
    <property type="entry name" value="Heme_NO-bd"/>
</dbReference>
<accession>A0ABQ9IH14</accession>
<dbReference type="InterPro" id="IPR024096">
    <property type="entry name" value="NO_sig/Golgi_transp_ligand-bd"/>
</dbReference>
<dbReference type="InterPro" id="IPR029787">
    <property type="entry name" value="Nucleotide_cyclase"/>
</dbReference>
<dbReference type="InterPro" id="IPR042463">
    <property type="entry name" value="HNOB_dom_associated_sf"/>
</dbReference>
<feature type="compositionally biased region" description="Polar residues" evidence="17">
    <location>
        <begin position="15"/>
        <end position="24"/>
    </location>
</feature>
<dbReference type="SUPFAM" id="SSF111126">
    <property type="entry name" value="Ligand-binding domain in the NO signalling and Golgi transport"/>
    <property type="match status" value="1"/>
</dbReference>
<dbReference type="InterPro" id="IPR001054">
    <property type="entry name" value="A/G_cyclase"/>
</dbReference>
<evidence type="ECO:0000256" key="14">
    <source>
        <dbReference type="ARBA" id="ARBA00041698"/>
    </source>
</evidence>
<comment type="caution">
    <text evidence="19">The sequence shown here is derived from an EMBL/GenBank/DDBJ whole genome shotgun (WGS) entry which is preliminary data.</text>
</comment>
<evidence type="ECO:0000256" key="17">
    <source>
        <dbReference type="SAM" id="MobiDB-lite"/>
    </source>
</evidence>
<evidence type="ECO:0000256" key="1">
    <source>
        <dbReference type="ARBA" id="ARBA00001971"/>
    </source>
</evidence>
<dbReference type="Proteomes" id="UP001159363">
    <property type="component" value="Chromosome 1"/>
</dbReference>